<comment type="caution">
    <text evidence="11">The sequence shown here is derived from an EMBL/GenBank/DDBJ whole genome shotgun (WGS) entry which is preliminary data.</text>
</comment>
<evidence type="ECO:0008006" key="13">
    <source>
        <dbReference type="Google" id="ProtNLM"/>
    </source>
</evidence>
<evidence type="ECO:0000256" key="2">
    <source>
        <dbReference type="ARBA" id="ARBA00005179"/>
    </source>
</evidence>
<dbReference type="GO" id="GO:0004497">
    <property type="term" value="F:monooxygenase activity"/>
    <property type="evidence" value="ECO:0007669"/>
    <property type="project" value="UniProtKB-KW"/>
</dbReference>
<feature type="binding site" description="axial binding residue" evidence="9">
    <location>
        <position position="442"/>
    </location>
    <ligand>
        <name>heme</name>
        <dbReference type="ChEBI" id="CHEBI:30413"/>
    </ligand>
    <ligandPart>
        <name>Fe</name>
        <dbReference type="ChEBI" id="CHEBI:18248"/>
    </ligandPart>
</feature>
<evidence type="ECO:0000256" key="9">
    <source>
        <dbReference type="PIRSR" id="PIRSR602401-1"/>
    </source>
</evidence>
<evidence type="ECO:0000256" key="1">
    <source>
        <dbReference type="ARBA" id="ARBA00001971"/>
    </source>
</evidence>
<accession>G4TL94</accession>
<dbReference type="PRINTS" id="PR00463">
    <property type="entry name" value="EP450I"/>
</dbReference>
<evidence type="ECO:0000256" key="8">
    <source>
        <dbReference type="ARBA" id="ARBA00023033"/>
    </source>
</evidence>
<dbReference type="EMBL" id="CAFZ01000147">
    <property type="protein sequence ID" value="CCA72087.1"/>
    <property type="molecule type" value="Genomic_DNA"/>
</dbReference>
<name>G4TL94_SERID</name>
<dbReference type="InterPro" id="IPR001128">
    <property type="entry name" value="Cyt_P450"/>
</dbReference>
<comment type="cofactor">
    <cofactor evidence="1 9">
        <name>heme</name>
        <dbReference type="ChEBI" id="CHEBI:30413"/>
    </cofactor>
</comment>
<dbReference type="InterPro" id="IPR002401">
    <property type="entry name" value="Cyt_P450_E_grp-I"/>
</dbReference>
<keyword evidence="5 9" id="KW-0479">Metal-binding</keyword>
<keyword evidence="4 9" id="KW-0349">Heme</keyword>
<dbReference type="eggNOG" id="KOG0156">
    <property type="taxonomic scope" value="Eukaryota"/>
</dbReference>
<dbReference type="OMA" id="WVHAKSH"/>
<sequence length="516" mass="58488">MSSHFERIQRVLADATPLQLSLVGAAVLSAGYFLLNRSTSRKYPPGPPRLPLIGNSHNFPNDNWPVVFNEWQKQYGDIVYLELPGMPFVVVNSLSLANELFIRRTNINSGRKIGYMVNHMMGWEWIISHRNTDNVFYKQRKVLKHGLGPTAVMRHDVLIERCASSLALKLQKIHGSPEDTIVKSVALAIIELAYGQKMVEESGEQMIKQNQEAMSMLFHAFHHVWMVDFFPWLRFIPSWMPGAGFKRFAKKTKNMINTIRSAPFNLAVQRHSEGKLDHCLADEWITEFGPCEEAQDALAALYFAGYDTTSTVVVRFLHAMFIFPDVAKRVQAEIDSVVGQGHLLTIKDRQSLPYTEAVWKETLRWRPQLPLALPHTNSEDQIINGYFIPKGALFQPNYGFMMTDPSIWGDPDVFRPERFLDSDASTLPDPNVLVFGFGSRICPGMYFADRAAFHVALTSVSLFSILPLEGEKVPHIDDIEYTKDVTKVPVKFDCRFVPRNEEASNLLASLALNASK</sequence>
<dbReference type="InterPro" id="IPR017972">
    <property type="entry name" value="Cyt_P450_CS"/>
</dbReference>
<keyword evidence="8 10" id="KW-0503">Monooxygenase</keyword>
<keyword evidence="7 9" id="KW-0408">Iron</keyword>
<dbReference type="Proteomes" id="UP000007148">
    <property type="component" value="Unassembled WGS sequence"/>
</dbReference>
<dbReference type="InterPro" id="IPR050364">
    <property type="entry name" value="Cytochrome_P450_fung"/>
</dbReference>
<protein>
    <recommendedName>
        <fullName evidence="13">O-methylsterigmatocystin oxidoreductase</fullName>
    </recommendedName>
</protein>
<evidence type="ECO:0000313" key="11">
    <source>
        <dbReference type="EMBL" id="CCA72087.1"/>
    </source>
</evidence>
<dbReference type="PANTHER" id="PTHR46300">
    <property type="entry name" value="P450, PUTATIVE (EUROFUNG)-RELATED-RELATED"/>
    <property type="match status" value="1"/>
</dbReference>
<evidence type="ECO:0000256" key="5">
    <source>
        <dbReference type="ARBA" id="ARBA00022723"/>
    </source>
</evidence>
<proteinExistence type="inferred from homology"/>
<dbReference type="HOGENOM" id="CLU_001570_2_3_1"/>
<evidence type="ECO:0000313" key="12">
    <source>
        <dbReference type="Proteomes" id="UP000007148"/>
    </source>
</evidence>
<dbReference type="SUPFAM" id="SSF48264">
    <property type="entry name" value="Cytochrome P450"/>
    <property type="match status" value="1"/>
</dbReference>
<dbReference type="InParanoid" id="G4TL94"/>
<evidence type="ECO:0000256" key="4">
    <source>
        <dbReference type="ARBA" id="ARBA00022617"/>
    </source>
</evidence>
<dbReference type="AlphaFoldDB" id="G4TL94"/>
<evidence type="ECO:0000256" key="6">
    <source>
        <dbReference type="ARBA" id="ARBA00023002"/>
    </source>
</evidence>
<dbReference type="PROSITE" id="PS00086">
    <property type="entry name" value="CYTOCHROME_P450"/>
    <property type="match status" value="1"/>
</dbReference>
<organism evidence="11 12">
    <name type="scientific">Serendipita indica (strain DSM 11827)</name>
    <name type="common">Root endophyte fungus</name>
    <name type="synonym">Piriformospora indica</name>
    <dbReference type="NCBI Taxonomy" id="1109443"/>
    <lineage>
        <taxon>Eukaryota</taxon>
        <taxon>Fungi</taxon>
        <taxon>Dikarya</taxon>
        <taxon>Basidiomycota</taxon>
        <taxon>Agaricomycotina</taxon>
        <taxon>Agaricomycetes</taxon>
        <taxon>Sebacinales</taxon>
        <taxon>Serendipitaceae</taxon>
        <taxon>Serendipita</taxon>
    </lineage>
</organism>
<reference evidence="11 12" key="1">
    <citation type="journal article" date="2011" name="PLoS Pathog.">
        <title>Endophytic Life Strategies Decoded by Genome and Transcriptome Analyses of the Mutualistic Root Symbiont Piriformospora indica.</title>
        <authorList>
            <person name="Zuccaro A."/>
            <person name="Lahrmann U."/>
            <person name="Guldener U."/>
            <person name="Langen G."/>
            <person name="Pfiffi S."/>
            <person name="Biedenkopf D."/>
            <person name="Wong P."/>
            <person name="Samans B."/>
            <person name="Grimm C."/>
            <person name="Basiewicz M."/>
            <person name="Murat C."/>
            <person name="Martin F."/>
            <person name="Kogel K.H."/>
        </authorList>
    </citation>
    <scope>NUCLEOTIDE SEQUENCE [LARGE SCALE GENOMIC DNA]</scope>
    <source>
        <strain evidence="11 12">DSM 11827</strain>
    </source>
</reference>
<dbReference type="PANTHER" id="PTHR46300:SF7">
    <property type="entry name" value="P450, PUTATIVE (EUROFUNG)-RELATED"/>
    <property type="match status" value="1"/>
</dbReference>
<dbReference type="GO" id="GO:0016705">
    <property type="term" value="F:oxidoreductase activity, acting on paired donors, with incorporation or reduction of molecular oxygen"/>
    <property type="evidence" value="ECO:0007669"/>
    <property type="project" value="InterPro"/>
</dbReference>
<evidence type="ECO:0000256" key="3">
    <source>
        <dbReference type="ARBA" id="ARBA00010617"/>
    </source>
</evidence>
<gene>
    <name evidence="11" type="ORF">PIIN_06023</name>
</gene>
<comment type="pathway">
    <text evidence="2">Secondary metabolite biosynthesis.</text>
</comment>
<dbReference type="Gene3D" id="1.10.630.10">
    <property type="entry name" value="Cytochrome P450"/>
    <property type="match status" value="1"/>
</dbReference>
<dbReference type="OrthoDB" id="2789670at2759"/>
<dbReference type="GO" id="GO:0005506">
    <property type="term" value="F:iron ion binding"/>
    <property type="evidence" value="ECO:0007669"/>
    <property type="project" value="InterPro"/>
</dbReference>
<dbReference type="Pfam" id="PF00067">
    <property type="entry name" value="p450"/>
    <property type="match status" value="1"/>
</dbReference>
<dbReference type="InterPro" id="IPR036396">
    <property type="entry name" value="Cyt_P450_sf"/>
</dbReference>
<comment type="similarity">
    <text evidence="3 10">Belongs to the cytochrome P450 family.</text>
</comment>
<dbReference type="GO" id="GO:0020037">
    <property type="term" value="F:heme binding"/>
    <property type="evidence" value="ECO:0007669"/>
    <property type="project" value="InterPro"/>
</dbReference>
<dbReference type="STRING" id="1109443.G4TL94"/>
<evidence type="ECO:0000256" key="10">
    <source>
        <dbReference type="RuleBase" id="RU000461"/>
    </source>
</evidence>
<evidence type="ECO:0000256" key="7">
    <source>
        <dbReference type="ARBA" id="ARBA00023004"/>
    </source>
</evidence>
<keyword evidence="6 10" id="KW-0560">Oxidoreductase</keyword>
<keyword evidence="12" id="KW-1185">Reference proteome</keyword>